<sequence>MDRKATVAMAIVTRSCNRKNDAKMIAAGATRVLNVYLNSGRLMARQLLHPSVTAFIDMISQWGDESLGLEEVKLLRDSPLVGVELRNAPLRSKFNIIVVGVRGKDAVMQFNPPSEYAPAEGDVLVVLGHRENLRQLELMAEGK</sequence>
<gene>
    <name evidence="2" type="ORF">IFK94_11625</name>
</gene>
<evidence type="ECO:0000313" key="2">
    <source>
        <dbReference type="EMBL" id="MBD3868765.1"/>
    </source>
</evidence>
<dbReference type="GO" id="GO:0006813">
    <property type="term" value="P:potassium ion transport"/>
    <property type="evidence" value="ECO:0007669"/>
    <property type="project" value="InterPro"/>
</dbReference>
<organism evidence="2 3">
    <name type="scientific">Candidatus Polarisedimenticola svalbardensis</name>
    <dbReference type="NCBI Taxonomy" id="2886004"/>
    <lineage>
        <taxon>Bacteria</taxon>
        <taxon>Pseudomonadati</taxon>
        <taxon>Acidobacteriota</taxon>
        <taxon>Candidatus Polarisedimenticolia</taxon>
        <taxon>Candidatus Polarisedimenticolales</taxon>
        <taxon>Candidatus Polarisedimenticolaceae</taxon>
        <taxon>Candidatus Polarisedimenticola</taxon>
    </lineage>
</organism>
<dbReference type="PANTHER" id="PTHR43833">
    <property type="entry name" value="POTASSIUM CHANNEL PROTEIN 2-RELATED-RELATED"/>
    <property type="match status" value="1"/>
</dbReference>
<dbReference type="PROSITE" id="PS51202">
    <property type="entry name" value="RCK_C"/>
    <property type="match status" value="1"/>
</dbReference>
<evidence type="ECO:0000313" key="3">
    <source>
        <dbReference type="Proteomes" id="UP000648239"/>
    </source>
</evidence>
<name>A0A8J6Y7J7_9BACT</name>
<comment type="caution">
    <text evidence="2">The sequence shown here is derived from an EMBL/GenBank/DDBJ whole genome shotgun (WGS) entry which is preliminary data.</text>
</comment>
<evidence type="ECO:0000259" key="1">
    <source>
        <dbReference type="PROSITE" id="PS51202"/>
    </source>
</evidence>
<dbReference type="Gene3D" id="3.30.70.1450">
    <property type="entry name" value="Regulator of K+ conductance, C-terminal domain"/>
    <property type="match status" value="1"/>
</dbReference>
<feature type="domain" description="RCK C-terminal" evidence="1">
    <location>
        <begin position="56"/>
        <end position="142"/>
    </location>
</feature>
<dbReference type="AlphaFoldDB" id="A0A8J6Y7J7"/>
<dbReference type="Pfam" id="PF02080">
    <property type="entry name" value="TrkA_C"/>
    <property type="match status" value="1"/>
</dbReference>
<dbReference type="EMBL" id="JACXWD010000042">
    <property type="protein sequence ID" value="MBD3868765.1"/>
    <property type="molecule type" value="Genomic_DNA"/>
</dbReference>
<dbReference type="InterPro" id="IPR006037">
    <property type="entry name" value="RCK_C"/>
</dbReference>
<dbReference type="InterPro" id="IPR036721">
    <property type="entry name" value="RCK_C_sf"/>
</dbReference>
<dbReference type="InterPro" id="IPR050721">
    <property type="entry name" value="Trk_Ktr_HKT_K-transport"/>
</dbReference>
<proteinExistence type="predicted"/>
<reference evidence="2 3" key="1">
    <citation type="submission" date="2020-08" db="EMBL/GenBank/DDBJ databases">
        <title>Acidobacteriota in marine sediments use diverse sulfur dissimilation pathways.</title>
        <authorList>
            <person name="Wasmund K."/>
        </authorList>
    </citation>
    <scope>NUCLEOTIDE SEQUENCE [LARGE SCALE GENOMIC DNA]</scope>
    <source>
        <strain evidence="2">MAG AM4</strain>
    </source>
</reference>
<dbReference type="PANTHER" id="PTHR43833:SF9">
    <property type="entry name" value="POTASSIUM CHANNEL PROTEIN YUGO-RELATED"/>
    <property type="match status" value="1"/>
</dbReference>
<dbReference type="SUPFAM" id="SSF116726">
    <property type="entry name" value="TrkA C-terminal domain-like"/>
    <property type="match status" value="1"/>
</dbReference>
<dbReference type="GO" id="GO:0008324">
    <property type="term" value="F:monoatomic cation transmembrane transporter activity"/>
    <property type="evidence" value="ECO:0007669"/>
    <property type="project" value="InterPro"/>
</dbReference>
<accession>A0A8J6Y7J7</accession>
<protein>
    <recommendedName>
        <fullName evidence="1">RCK C-terminal domain-containing protein</fullName>
    </recommendedName>
</protein>
<dbReference type="Proteomes" id="UP000648239">
    <property type="component" value="Unassembled WGS sequence"/>
</dbReference>